<keyword evidence="1" id="KW-0689">Ribosomal protein</keyword>
<dbReference type="GO" id="GO:1990904">
    <property type="term" value="C:ribonucleoprotein complex"/>
    <property type="evidence" value="ECO:0007669"/>
    <property type="project" value="UniProtKB-KW"/>
</dbReference>
<evidence type="ECO:0000259" key="4">
    <source>
        <dbReference type="SMART" id="SM00739"/>
    </source>
</evidence>
<name>A0AAW0B9R7_9AGAR</name>
<reference evidence="5 6" key="1">
    <citation type="journal article" date="2024" name="J Genomics">
        <title>Draft genome sequencing and assembly of Favolaschia claudopus CIRM-BRFM 2984 isolated from oak limbs.</title>
        <authorList>
            <person name="Navarro D."/>
            <person name="Drula E."/>
            <person name="Chaduli D."/>
            <person name="Cazenave R."/>
            <person name="Ahrendt S."/>
            <person name="Wang J."/>
            <person name="Lipzen A."/>
            <person name="Daum C."/>
            <person name="Barry K."/>
            <person name="Grigoriev I.V."/>
            <person name="Favel A."/>
            <person name="Rosso M.N."/>
            <person name="Martin F."/>
        </authorList>
    </citation>
    <scope>NUCLEOTIDE SEQUENCE [LARGE SCALE GENOMIC DNA]</scope>
    <source>
        <strain evidence="5 6">CIRM-BRFM 2984</strain>
    </source>
</reference>
<dbReference type="InterPro" id="IPR041988">
    <property type="entry name" value="Ribosomal_uL24_KOW"/>
</dbReference>
<feature type="domain" description="KOW" evidence="4">
    <location>
        <begin position="214"/>
        <end position="241"/>
    </location>
</feature>
<evidence type="ECO:0000256" key="3">
    <source>
        <dbReference type="SAM" id="MobiDB-lite"/>
    </source>
</evidence>
<gene>
    <name evidence="5" type="ORF">R3P38DRAFT_3196046</name>
</gene>
<feature type="compositionally biased region" description="Polar residues" evidence="3">
    <location>
        <begin position="9"/>
        <end position="22"/>
    </location>
</feature>
<dbReference type="EMBL" id="JAWWNJ010000037">
    <property type="protein sequence ID" value="KAK7022650.1"/>
    <property type="molecule type" value="Genomic_DNA"/>
</dbReference>
<dbReference type="InterPro" id="IPR005825">
    <property type="entry name" value="Ribosomal_uL24_CS"/>
</dbReference>
<dbReference type="SMART" id="SM00739">
    <property type="entry name" value="KOW"/>
    <property type="match status" value="2"/>
</dbReference>
<dbReference type="AlphaFoldDB" id="A0AAW0B9R7"/>
<evidence type="ECO:0000256" key="2">
    <source>
        <dbReference type="ARBA" id="ARBA00023274"/>
    </source>
</evidence>
<accession>A0AAW0B9R7</accession>
<organism evidence="5 6">
    <name type="scientific">Favolaschia claudopus</name>
    <dbReference type="NCBI Taxonomy" id="2862362"/>
    <lineage>
        <taxon>Eukaryota</taxon>
        <taxon>Fungi</taxon>
        <taxon>Dikarya</taxon>
        <taxon>Basidiomycota</taxon>
        <taxon>Agaricomycotina</taxon>
        <taxon>Agaricomycetes</taxon>
        <taxon>Agaricomycetidae</taxon>
        <taxon>Agaricales</taxon>
        <taxon>Marasmiineae</taxon>
        <taxon>Mycenaceae</taxon>
        <taxon>Favolaschia</taxon>
    </lineage>
</organism>
<comment type="caution">
    <text evidence="5">The sequence shown here is derived from an EMBL/GenBank/DDBJ whole genome shotgun (WGS) entry which is preliminary data.</text>
</comment>
<keyword evidence="6" id="KW-1185">Reference proteome</keyword>
<dbReference type="PROSITE" id="PS01108">
    <property type="entry name" value="RIBOSOMAL_L24"/>
    <property type="match status" value="1"/>
</dbReference>
<dbReference type="InterPro" id="IPR005824">
    <property type="entry name" value="KOW"/>
</dbReference>
<evidence type="ECO:0000256" key="1">
    <source>
        <dbReference type="ARBA" id="ARBA00022980"/>
    </source>
</evidence>
<feature type="region of interest" description="Disordered" evidence="3">
    <location>
        <begin position="1"/>
        <end position="23"/>
    </location>
</feature>
<dbReference type="Proteomes" id="UP001362999">
    <property type="component" value="Unassembled WGS sequence"/>
</dbReference>
<dbReference type="GO" id="GO:0003735">
    <property type="term" value="F:structural constituent of ribosome"/>
    <property type="evidence" value="ECO:0007669"/>
    <property type="project" value="InterPro"/>
</dbReference>
<keyword evidence="2" id="KW-0687">Ribonucleoprotein</keyword>
<dbReference type="GO" id="GO:0006412">
    <property type="term" value="P:translation"/>
    <property type="evidence" value="ECO:0007669"/>
    <property type="project" value="InterPro"/>
</dbReference>
<protein>
    <recommendedName>
        <fullName evidence="4">KOW domain-containing protein</fullName>
    </recommendedName>
</protein>
<feature type="domain" description="KOW" evidence="4">
    <location>
        <begin position="333"/>
        <end position="360"/>
    </location>
</feature>
<evidence type="ECO:0000313" key="5">
    <source>
        <dbReference type="EMBL" id="KAK7022650.1"/>
    </source>
</evidence>
<proteinExistence type="predicted"/>
<dbReference type="CDD" id="cd06089">
    <property type="entry name" value="KOW_RPL26"/>
    <property type="match status" value="1"/>
</dbReference>
<evidence type="ECO:0000313" key="6">
    <source>
        <dbReference type="Proteomes" id="UP001362999"/>
    </source>
</evidence>
<feature type="region of interest" description="Disordered" evidence="3">
    <location>
        <begin position="68"/>
        <end position="93"/>
    </location>
</feature>
<dbReference type="GO" id="GO:0003723">
    <property type="term" value="F:RNA binding"/>
    <property type="evidence" value="ECO:0007669"/>
    <property type="project" value="InterPro"/>
</dbReference>
<dbReference type="GO" id="GO:0005840">
    <property type="term" value="C:ribosome"/>
    <property type="evidence" value="ECO:0007669"/>
    <property type="project" value="UniProtKB-KW"/>
</dbReference>
<sequence>MSDPAGQPITASHESEPGTSISVFEGRIESQSSTLMLKDNEAEQPDDESYLDVEEINRSQYDSQFVLSSSDSAPIEAEPVTGTSDEESDEESASVLNLVCVRKTESNVEDHQDISQINSTRFFSLTWVRVNRGKRAGRIAVKLDHDTVVAHDEEGRVVQLHSNATYDELQLSIDSNTPPYLALLAYATREELFPFMRSYLPPLLTYASTGPGPAVSPGDRVVVVEGRYKGHSGFVLQLLEAVSDSGQIIYAKVIPSDRGLYNPNLTGPSIYPRLSNIRRHALDFSYQFRPRDRVVFDHKIWHVQSVNTQAWTLALSNAVETISDVAIDQVRREWETGDMVRVRWGVYSNRTGSVTRIYPNGTIQILDPCKYNAFTQPLWHSSASFLSRAADVDVDVNDPIMGTAVNSEEPYNLVRRDMRDRGTMYHGIRVSVIGLGPLKGLRGVIVGDYDGNLRNERLERARMRGAVAWRRSVRNHHGILLTIRKDASNETFQNIPIEDVLHDGTSTPLLEARHLPLDVLKNNGTLSTTYRGAFPAEIERPRSATPPANEDDLGLDARQIELLGERDGTWLNIRKLANKRVDVHLCNIASHLKTVTKKALNAEGKFGHLLLTDSSFDSPMLTVYGVGPTQAKIDVPKICIRPRRGTDDAFPLTATVERVVIIGPAIDGNNSRLGEYAETIGECGHGFGRDVAGVRFEKTEGFSFYHTMFLCLAKNVLIQSTHGLYDTTSF</sequence>